<gene>
    <name evidence="3" type="ORF">SAMN05216227_100691</name>
</gene>
<dbReference type="Proteomes" id="UP000183002">
    <property type="component" value="Unassembled WGS sequence"/>
</dbReference>
<feature type="repeat" description="TPR" evidence="1">
    <location>
        <begin position="91"/>
        <end position="124"/>
    </location>
</feature>
<dbReference type="Pfam" id="PF14559">
    <property type="entry name" value="TPR_19"/>
    <property type="match status" value="1"/>
</dbReference>
<dbReference type="STRING" id="1077947.SAMN05216227_100691"/>
<evidence type="ECO:0000313" key="4">
    <source>
        <dbReference type="Proteomes" id="UP000183002"/>
    </source>
</evidence>
<evidence type="ECO:0000313" key="3">
    <source>
        <dbReference type="EMBL" id="SEN02735.1"/>
    </source>
</evidence>
<dbReference type="EMBL" id="FOCO01000006">
    <property type="protein sequence ID" value="SEN02735.1"/>
    <property type="molecule type" value="Genomic_DNA"/>
</dbReference>
<organism evidence="3 4">
    <name type="scientific">Pseudorhodobacter antarcticus</name>
    <dbReference type="NCBI Taxonomy" id="1077947"/>
    <lineage>
        <taxon>Bacteria</taxon>
        <taxon>Pseudomonadati</taxon>
        <taxon>Pseudomonadota</taxon>
        <taxon>Alphaproteobacteria</taxon>
        <taxon>Rhodobacterales</taxon>
        <taxon>Paracoccaceae</taxon>
        <taxon>Pseudorhodobacter</taxon>
    </lineage>
</organism>
<keyword evidence="4" id="KW-1185">Reference proteome</keyword>
<sequence>MRLLTTLLITALPFAALAAGSDDTSPPATTPTTTKCATGQIYDDKAKTCKNPTDASLGDDTRFGAVRELAYAGRYADAMTTLAAMGEGDSDRVLTYMGFITRKSGDMAGGMALYARALDVNPDNLLARSYMGQALVEQGDIAAAARQLAQIRQRGGMGTWAEAALDQAVGTGQVLNY</sequence>
<dbReference type="Gene3D" id="1.25.40.10">
    <property type="entry name" value="Tetratricopeptide repeat domain"/>
    <property type="match status" value="1"/>
</dbReference>
<dbReference type="InterPro" id="IPR019734">
    <property type="entry name" value="TPR_rpt"/>
</dbReference>
<accession>A0A1H8D6G8</accession>
<evidence type="ECO:0000256" key="1">
    <source>
        <dbReference type="PROSITE-ProRule" id="PRU00339"/>
    </source>
</evidence>
<protein>
    <submittedName>
        <fullName evidence="3">Uncharacterized protein</fullName>
    </submittedName>
</protein>
<dbReference type="SUPFAM" id="SSF48452">
    <property type="entry name" value="TPR-like"/>
    <property type="match status" value="1"/>
</dbReference>
<keyword evidence="1" id="KW-0802">TPR repeat</keyword>
<evidence type="ECO:0000256" key="2">
    <source>
        <dbReference type="SAM" id="SignalP"/>
    </source>
</evidence>
<feature type="signal peptide" evidence="2">
    <location>
        <begin position="1"/>
        <end position="18"/>
    </location>
</feature>
<keyword evidence="2" id="KW-0732">Signal</keyword>
<dbReference type="OrthoDB" id="8592798at2"/>
<reference evidence="3 4" key="1">
    <citation type="submission" date="2016-10" db="EMBL/GenBank/DDBJ databases">
        <authorList>
            <person name="de Groot N.N."/>
        </authorList>
    </citation>
    <scope>NUCLEOTIDE SEQUENCE [LARGE SCALE GENOMIC DNA]</scope>
    <source>
        <strain evidence="3 4">CGMCC 1.10836</strain>
    </source>
</reference>
<dbReference type="InterPro" id="IPR011990">
    <property type="entry name" value="TPR-like_helical_dom_sf"/>
</dbReference>
<feature type="chain" id="PRO_5010187365" evidence="2">
    <location>
        <begin position="19"/>
        <end position="177"/>
    </location>
</feature>
<proteinExistence type="predicted"/>
<name>A0A1H8D6G8_9RHOB</name>
<dbReference type="PROSITE" id="PS50005">
    <property type="entry name" value="TPR"/>
    <property type="match status" value="1"/>
</dbReference>
<dbReference type="AlphaFoldDB" id="A0A1H8D6G8"/>
<dbReference type="RefSeq" id="WP_050518415.1">
    <property type="nucleotide sequence ID" value="NZ_FOCO01000006.1"/>
</dbReference>